<keyword evidence="6" id="KW-0460">Magnesium</keyword>
<dbReference type="SUPFAM" id="SSF63882">
    <property type="entry name" value="MoeA N-terminal region -like"/>
    <property type="match status" value="1"/>
</dbReference>
<evidence type="ECO:0000256" key="4">
    <source>
        <dbReference type="ARBA" id="ARBA00023150"/>
    </source>
</evidence>
<dbReference type="EC" id="2.10.1.1" evidence="6"/>
<evidence type="ECO:0000313" key="9">
    <source>
        <dbReference type="Proteomes" id="UP001594351"/>
    </source>
</evidence>
<dbReference type="EMBL" id="JBHPBY010000108">
    <property type="protein sequence ID" value="MFC1850563.1"/>
    <property type="molecule type" value="Genomic_DNA"/>
</dbReference>
<evidence type="ECO:0000256" key="2">
    <source>
        <dbReference type="ARBA" id="ARBA00005046"/>
    </source>
</evidence>
<organism evidence="8 9">
    <name type="scientific">candidate division CSSED10-310 bacterium</name>
    <dbReference type="NCBI Taxonomy" id="2855610"/>
    <lineage>
        <taxon>Bacteria</taxon>
        <taxon>Bacteria division CSSED10-310</taxon>
    </lineage>
</organism>
<dbReference type="SUPFAM" id="SSF63867">
    <property type="entry name" value="MoeA C-terminal domain-like"/>
    <property type="match status" value="1"/>
</dbReference>
<dbReference type="InterPro" id="IPR005110">
    <property type="entry name" value="MoeA_linker/N"/>
</dbReference>
<dbReference type="InterPro" id="IPR001453">
    <property type="entry name" value="MoaB/Mog_dom"/>
</dbReference>
<comment type="catalytic activity">
    <reaction evidence="5">
        <text>adenylyl-molybdopterin + molybdate = Mo-molybdopterin + AMP + H(+)</text>
        <dbReference type="Rhea" id="RHEA:35047"/>
        <dbReference type="ChEBI" id="CHEBI:15378"/>
        <dbReference type="ChEBI" id="CHEBI:36264"/>
        <dbReference type="ChEBI" id="CHEBI:62727"/>
        <dbReference type="ChEBI" id="CHEBI:71302"/>
        <dbReference type="ChEBI" id="CHEBI:456215"/>
        <dbReference type="EC" id="2.10.1.1"/>
    </reaction>
</comment>
<evidence type="ECO:0000256" key="3">
    <source>
        <dbReference type="ARBA" id="ARBA00010763"/>
    </source>
</evidence>
<dbReference type="Proteomes" id="UP001594351">
    <property type="component" value="Unassembled WGS sequence"/>
</dbReference>
<gene>
    <name evidence="8" type="ORF">ACFL27_10260</name>
</gene>
<dbReference type="PANTHER" id="PTHR10192:SF5">
    <property type="entry name" value="GEPHYRIN"/>
    <property type="match status" value="1"/>
</dbReference>
<evidence type="ECO:0000256" key="5">
    <source>
        <dbReference type="ARBA" id="ARBA00047317"/>
    </source>
</evidence>
<reference evidence="8 9" key="1">
    <citation type="submission" date="2024-09" db="EMBL/GenBank/DDBJ databases">
        <title>Laminarin stimulates single cell rates of sulfate reduction while oxygen inhibits transcriptomic activity in coastal marine sediment.</title>
        <authorList>
            <person name="Lindsay M."/>
            <person name="Orcutt B."/>
            <person name="Emerson D."/>
            <person name="Stepanauskas R."/>
            <person name="D'Angelo T."/>
        </authorList>
    </citation>
    <scope>NUCLEOTIDE SEQUENCE [LARGE SCALE GENOMIC DNA]</scope>
    <source>
        <strain evidence="8">SAG AM-311-K15</strain>
    </source>
</reference>
<dbReference type="Gene3D" id="2.40.340.10">
    <property type="entry name" value="MoeA, C-terminal, domain IV"/>
    <property type="match status" value="1"/>
</dbReference>
<comment type="function">
    <text evidence="1 6">Catalyzes the insertion of molybdate into adenylated molybdopterin with the concomitant release of AMP.</text>
</comment>
<protein>
    <recommendedName>
        <fullName evidence="6">Molybdopterin molybdenumtransferase</fullName>
        <ecNumber evidence="6">2.10.1.1</ecNumber>
    </recommendedName>
</protein>
<dbReference type="Pfam" id="PF03454">
    <property type="entry name" value="MoeA_C"/>
    <property type="match status" value="1"/>
</dbReference>
<comment type="cofactor">
    <cofactor evidence="6">
        <name>Mg(2+)</name>
        <dbReference type="ChEBI" id="CHEBI:18420"/>
    </cofactor>
</comment>
<dbReference type="SUPFAM" id="SSF53218">
    <property type="entry name" value="Molybdenum cofactor biosynthesis proteins"/>
    <property type="match status" value="1"/>
</dbReference>
<evidence type="ECO:0000256" key="1">
    <source>
        <dbReference type="ARBA" id="ARBA00002901"/>
    </source>
</evidence>
<dbReference type="Pfam" id="PF00994">
    <property type="entry name" value="MoCF_biosynth"/>
    <property type="match status" value="1"/>
</dbReference>
<evidence type="ECO:0000256" key="6">
    <source>
        <dbReference type="RuleBase" id="RU365090"/>
    </source>
</evidence>
<dbReference type="Gene3D" id="3.90.105.10">
    <property type="entry name" value="Molybdopterin biosynthesis moea protein, domain 2"/>
    <property type="match status" value="1"/>
</dbReference>
<comment type="caution">
    <text evidence="8">The sequence shown here is derived from an EMBL/GenBank/DDBJ whole genome shotgun (WGS) entry which is preliminary data.</text>
</comment>
<dbReference type="NCBIfam" id="TIGR00177">
    <property type="entry name" value="molyb_syn"/>
    <property type="match status" value="1"/>
</dbReference>
<dbReference type="SMART" id="SM00852">
    <property type="entry name" value="MoCF_biosynth"/>
    <property type="match status" value="1"/>
</dbReference>
<sequence length="406" mass="44549">MVKKYPATEMISFEEAIHHSDRVTQSLLVASETISVHQAVNRILREDIKSRLDLPPFNKSAMDGYAILENDDRESYQLLEIVAAGSVGSRKLQPGTTVKVMTGAPVPAGTGRVVMVEHTIQSGEMVTITQKSTNTNISLKAEDIQTGDVVLTKGRQLDEVDIATIISCGVSKVHVSRPIKIALFATGDEIVNDFDELEPGKIMNSNGPLMRSLAARYDLDVVMEKIVPDDKVILRRDFREGLAEADIVVLSGGVSVGDFDYVEDIMRELGLIVHFTRVAQKPGKPMTFASSQEKVIFGLPGNPVAVYTTFFLYVLRAAVHLAGGKAPVRYINLPLDHDFRRRKGIRKEFIPTRLTVDGRLAIVPYHGSAHLSALTQADGFLVIPVNTLSLSAGTRVQFIPFKMKGL</sequence>
<dbReference type="InterPro" id="IPR036425">
    <property type="entry name" value="MoaB/Mog-like_dom_sf"/>
</dbReference>
<feature type="domain" description="MoaB/Mog" evidence="7">
    <location>
        <begin position="182"/>
        <end position="320"/>
    </location>
</feature>
<evidence type="ECO:0000313" key="8">
    <source>
        <dbReference type="EMBL" id="MFC1850563.1"/>
    </source>
</evidence>
<keyword evidence="9" id="KW-1185">Reference proteome</keyword>
<dbReference type="InterPro" id="IPR005111">
    <property type="entry name" value="MoeA_C_domain_IV"/>
</dbReference>
<dbReference type="InterPro" id="IPR038987">
    <property type="entry name" value="MoeA-like"/>
</dbReference>
<dbReference type="InterPro" id="IPR036688">
    <property type="entry name" value="MoeA_C_domain_IV_sf"/>
</dbReference>
<comment type="pathway">
    <text evidence="2 6">Cofactor biosynthesis; molybdopterin biosynthesis.</text>
</comment>
<dbReference type="PANTHER" id="PTHR10192">
    <property type="entry name" value="MOLYBDOPTERIN BIOSYNTHESIS PROTEIN"/>
    <property type="match status" value="1"/>
</dbReference>
<keyword evidence="6" id="KW-0808">Transferase</keyword>
<dbReference type="Gene3D" id="3.40.980.10">
    <property type="entry name" value="MoaB/Mog-like domain"/>
    <property type="match status" value="1"/>
</dbReference>
<comment type="similarity">
    <text evidence="3 6">Belongs to the MoeA family.</text>
</comment>
<keyword evidence="6" id="KW-0479">Metal-binding</keyword>
<keyword evidence="4 6" id="KW-0501">Molybdenum cofactor biosynthesis</keyword>
<name>A0ABV6YWM7_UNCC1</name>
<keyword evidence="6" id="KW-0500">Molybdenum</keyword>
<evidence type="ECO:0000259" key="7">
    <source>
        <dbReference type="SMART" id="SM00852"/>
    </source>
</evidence>
<dbReference type="Pfam" id="PF03453">
    <property type="entry name" value="MoeA_N"/>
    <property type="match status" value="1"/>
</dbReference>
<dbReference type="Gene3D" id="2.170.190.11">
    <property type="entry name" value="Molybdopterin biosynthesis moea protein, domain 3"/>
    <property type="match status" value="1"/>
</dbReference>
<accession>A0ABV6YWM7</accession>
<dbReference type="CDD" id="cd00887">
    <property type="entry name" value="MoeA"/>
    <property type="match status" value="1"/>
</dbReference>
<proteinExistence type="inferred from homology"/>
<dbReference type="InterPro" id="IPR036135">
    <property type="entry name" value="MoeA_linker/N_sf"/>
</dbReference>